<sequence>MYYPNLKTSDAELRAVRFLDDDVKRKIIPIFELTRSRKTRNIPNGSIERRVEQLYGAYGKYCFILDLATQDDLINDQVISMFDESGGYRNWTDFLEKNSEGNIIPCVLYTEDGSKENFQKQIDRIASRYGKICLRTSVADEDASKLYRWACEVVDANDIITCGILYYIEPLRIGNYKELCRLYVERVIGNKIPGSVLFPGSSFPRYVTDREGCGDLKGKFEALELLVERDVQTMFSNIPIEPSDFASVHPIRYQTGGGNWIPRIDIFDGSSFIYVRSRRTNGGYDKAAQDVDRTLVSRLPESWGKTQIINAIDGKVTGGSPSFWISVRINCWITQRAK</sequence>
<dbReference type="Pfam" id="PF14350">
    <property type="entry name" value="Beta_protein"/>
    <property type="match status" value="1"/>
</dbReference>
<evidence type="ECO:0000313" key="1">
    <source>
        <dbReference type="EMBL" id="MCT8991216.1"/>
    </source>
</evidence>
<comment type="caution">
    <text evidence="1">The sequence shown here is derived from an EMBL/GenBank/DDBJ whole genome shotgun (WGS) entry which is preliminary data.</text>
</comment>
<proteinExistence type="predicted"/>
<dbReference type="AlphaFoldDB" id="A0A9X2XAK7"/>
<reference evidence="1" key="1">
    <citation type="submission" date="2022-08" db="EMBL/GenBank/DDBJ databases">
        <title>Chelativorans sichuanense sp. nov., a paraffin oil-degrading bacterium isolated from a mixture of oil-based drill cuttings and paddy soil.</title>
        <authorList>
            <person name="Yu J."/>
            <person name="Liu H."/>
            <person name="Chen Q."/>
        </authorList>
    </citation>
    <scope>NUCLEOTIDE SEQUENCE</scope>
    <source>
        <strain evidence="1">SCAU 2101</strain>
    </source>
</reference>
<keyword evidence="2" id="KW-1185">Reference proteome</keyword>
<protein>
    <submittedName>
        <fullName evidence="1">Beta family protein</fullName>
    </submittedName>
</protein>
<dbReference type="RefSeq" id="WP_261516128.1">
    <property type="nucleotide sequence ID" value="NZ_JAODNV010000013.1"/>
</dbReference>
<gene>
    <name evidence="1" type="ORF">NYR54_13095</name>
</gene>
<organism evidence="1 2">
    <name type="scientific">Chelativorans petroleitrophicus</name>
    <dbReference type="NCBI Taxonomy" id="2975484"/>
    <lineage>
        <taxon>Bacteria</taxon>
        <taxon>Pseudomonadati</taxon>
        <taxon>Pseudomonadota</taxon>
        <taxon>Alphaproteobacteria</taxon>
        <taxon>Hyphomicrobiales</taxon>
        <taxon>Phyllobacteriaceae</taxon>
        <taxon>Chelativorans</taxon>
    </lineage>
</organism>
<name>A0A9X2XAK7_9HYPH</name>
<dbReference type="InterPro" id="IPR025683">
    <property type="entry name" value="Protein_beta"/>
</dbReference>
<dbReference type="EMBL" id="JAODNV010000013">
    <property type="protein sequence ID" value="MCT8991216.1"/>
    <property type="molecule type" value="Genomic_DNA"/>
</dbReference>
<accession>A0A9X2XAK7</accession>
<dbReference type="Proteomes" id="UP001149009">
    <property type="component" value="Unassembled WGS sequence"/>
</dbReference>
<evidence type="ECO:0000313" key="2">
    <source>
        <dbReference type="Proteomes" id="UP001149009"/>
    </source>
</evidence>